<evidence type="ECO:0000256" key="3">
    <source>
        <dbReference type="RuleBase" id="RU003707"/>
    </source>
</evidence>
<proteinExistence type="inferred from homology"/>
<dbReference type="PANTHER" id="PTHR11941:SF54">
    <property type="entry name" value="ENOYL-COA HYDRATASE, MITOCHONDRIAL"/>
    <property type="match status" value="1"/>
</dbReference>
<dbReference type="Proteomes" id="UP000248553">
    <property type="component" value="Unassembled WGS sequence"/>
</dbReference>
<comment type="caution">
    <text evidence="4">The sequence shown here is derived from an EMBL/GenBank/DDBJ whole genome shotgun (WGS) entry which is preliminary data.</text>
</comment>
<dbReference type="RefSeq" id="WP_111477987.1">
    <property type="nucleotide sequence ID" value="NZ_QHKM01000002.1"/>
</dbReference>
<name>A0A328BR23_9BACT</name>
<dbReference type="OrthoDB" id="9775794at2"/>
<reference evidence="5" key="1">
    <citation type="submission" date="2018-05" db="EMBL/GenBank/DDBJ databases">
        <authorList>
            <person name="Nie L."/>
        </authorList>
    </citation>
    <scope>NUCLEOTIDE SEQUENCE [LARGE SCALE GENOMIC DNA]</scope>
    <source>
        <strain evidence="5">NL</strain>
    </source>
</reference>
<dbReference type="InterPro" id="IPR029045">
    <property type="entry name" value="ClpP/crotonase-like_dom_sf"/>
</dbReference>
<sequence>MLPVLENLALDLTDNGILVITLNRPSKLNALNAATIDEIGRAVQTALDNPQVRGLILTGAGDKAFVAGADIAELAALDELQARRAAERGQEVFCMIEESTKPVIAAVNGFALGGGCELAMACHFRVASDNARFGQPEVNLGLIPGYGGTQRLTQLIGKGKALELMMTADIIKADEALRLGLVNHVVPQAELLGFCQQLLGRILTKAPLAVGLVIDSVNAYFDKERHGYQTEANAFARCFASDDFREGTQAFLEKRPAAFTGK</sequence>
<keyword evidence="2" id="KW-0456">Lyase</keyword>
<evidence type="ECO:0000256" key="1">
    <source>
        <dbReference type="ARBA" id="ARBA00005254"/>
    </source>
</evidence>
<dbReference type="InterPro" id="IPR018376">
    <property type="entry name" value="Enoyl-CoA_hyd/isom_CS"/>
</dbReference>
<dbReference type="GO" id="GO:0006635">
    <property type="term" value="P:fatty acid beta-oxidation"/>
    <property type="evidence" value="ECO:0007669"/>
    <property type="project" value="TreeGrafter"/>
</dbReference>
<dbReference type="AlphaFoldDB" id="A0A328BR23"/>
<evidence type="ECO:0000313" key="5">
    <source>
        <dbReference type="Proteomes" id="UP000248553"/>
    </source>
</evidence>
<dbReference type="GO" id="GO:0016829">
    <property type="term" value="F:lyase activity"/>
    <property type="evidence" value="ECO:0007669"/>
    <property type="project" value="UniProtKB-KW"/>
</dbReference>
<evidence type="ECO:0000256" key="2">
    <source>
        <dbReference type="ARBA" id="ARBA00023239"/>
    </source>
</evidence>
<keyword evidence="5" id="KW-1185">Reference proteome</keyword>
<dbReference type="PANTHER" id="PTHR11941">
    <property type="entry name" value="ENOYL-COA HYDRATASE-RELATED"/>
    <property type="match status" value="1"/>
</dbReference>
<dbReference type="SUPFAM" id="SSF52096">
    <property type="entry name" value="ClpP/crotonase"/>
    <property type="match status" value="1"/>
</dbReference>
<dbReference type="FunFam" id="3.90.226.10:FF:000009">
    <property type="entry name" value="Carnitinyl-CoA dehydratase"/>
    <property type="match status" value="1"/>
</dbReference>
<accession>A0A328BR23</accession>
<comment type="similarity">
    <text evidence="1 3">Belongs to the enoyl-CoA hydratase/isomerase family.</text>
</comment>
<dbReference type="EMBL" id="QHKM01000002">
    <property type="protein sequence ID" value="RAK68374.1"/>
    <property type="molecule type" value="Genomic_DNA"/>
</dbReference>
<dbReference type="PROSITE" id="PS00166">
    <property type="entry name" value="ENOYL_COA_HYDRATASE"/>
    <property type="match status" value="1"/>
</dbReference>
<dbReference type="CDD" id="cd06558">
    <property type="entry name" value="crotonase-like"/>
    <property type="match status" value="1"/>
</dbReference>
<evidence type="ECO:0000313" key="4">
    <source>
        <dbReference type="EMBL" id="RAK68374.1"/>
    </source>
</evidence>
<dbReference type="Gene3D" id="3.90.226.10">
    <property type="entry name" value="2-enoyl-CoA Hydratase, Chain A, domain 1"/>
    <property type="match status" value="1"/>
</dbReference>
<dbReference type="InterPro" id="IPR001753">
    <property type="entry name" value="Enoyl-CoA_hydra/iso"/>
</dbReference>
<protein>
    <submittedName>
        <fullName evidence="4">Enoyl-CoA hydratase</fullName>
    </submittedName>
</protein>
<organism evidence="4 5">
    <name type="scientific">Hymenobacter edaphi</name>
    <dbReference type="NCBI Taxonomy" id="2211146"/>
    <lineage>
        <taxon>Bacteria</taxon>
        <taxon>Pseudomonadati</taxon>
        <taxon>Bacteroidota</taxon>
        <taxon>Cytophagia</taxon>
        <taxon>Cytophagales</taxon>
        <taxon>Hymenobacteraceae</taxon>
        <taxon>Hymenobacter</taxon>
    </lineage>
</organism>
<dbReference type="Pfam" id="PF00378">
    <property type="entry name" value="ECH_1"/>
    <property type="match status" value="1"/>
</dbReference>
<gene>
    <name evidence="4" type="ORF">DLM85_10155</name>
</gene>